<dbReference type="OrthoDB" id="2157530at2759"/>
<feature type="domain" description="Heterokaryon incompatibility" evidence="1">
    <location>
        <begin position="48"/>
        <end position="136"/>
    </location>
</feature>
<gene>
    <name evidence="2" type="ORF">K432DRAFT_253409</name>
</gene>
<protein>
    <recommendedName>
        <fullName evidence="1">Heterokaryon incompatibility domain-containing protein</fullName>
    </recommendedName>
</protein>
<evidence type="ECO:0000313" key="3">
    <source>
        <dbReference type="Proteomes" id="UP000250266"/>
    </source>
</evidence>
<proteinExistence type="predicted"/>
<dbReference type="EMBL" id="KV744889">
    <property type="protein sequence ID" value="OCK82403.1"/>
    <property type="molecule type" value="Genomic_DNA"/>
</dbReference>
<feature type="non-terminal residue" evidence="2">
    <location>
        <position position="1"/>
    </location>
</feature>
<accession>A0A8E2EEJ8</accession>
<keyword evidence="3" id="KW-1185">Reference proteome</keyword>
<evidence type="ECO:0000259" key="1">
    <source>
        <dbReference type="Pfam" id="PF06985"/>
    </source>
</evidence>
<evidence type="ECO:0000313" key="2">
    <source>
        <dbReference type="EMBL" id="OCK82403.1"/>
    </source>
</evidence>
<dbReference type="PANTHER" id="PTHR24148">
    <property type="entry name" value="ANKYRIN REPEAT DOMAIN-CONTAINING PROTEIN 39 HOMOLOG-RELATED"/>
    <property type="match status" value="1"/>
</dbReference>
<dbReference type="Pfam" id="PF06985">
    <property type="entry name" value="HET"/>
    <property type="match status" value="1"/>
</dbReference>
<name>A0A8E2EEJ8_9PEZI</name>
<dbReference type="Proteomes" id="UP000250266">
    <property type="component" value="Unassembled WGS sequence"/>
</dbReference>
<reference evidence="2 3" key="1">
    <citation type="journal article" date="2016" name="Nat. Commun.">
        <title>Ectomycorrhizal ecology is imprinted in the genome of the dominant symbiotic fungus Cenococcum geophilum.</title>
        <authorList>
            <consortium name="DOE Joint Genome Institute"/>
            <person name="Peter M."/>
            <person name="Kohler A."/>
            <person name="Ohm R.A."/>
            <person name="Kuo A."/>
            <person name="Krutzmann J."/>
            <person name="Morin E."/>
            <person name="Arend M."/>
            <person name="Barry K.W."/>
            <person name="Binder M."/>
            <person name="Choi C."/>
            <person name="Clum A."/>
            <person name="Copeland A."/>
            <person name="Grisel N."/>
            <person name="Haridas S."/>
            <person name="Kipfer T."/>
            <person name="LaButti K."/>
            <person name="Lindquist E."/>
            <person name="Lipzen A."/>
            <person name="Maire R."/>
            <person name="Meier B."/>
            <person name="Mihaltcheva S."/>
            <person name="Molinier V."/>
            <person name="Murat C."/>
            <person name="Poggeler S."/>
            <person name="Quandt C.A."/>
            <person name="Sperisen C."/>
            <person name="Tritt A."/>
            <person name="Tisserant E."/>
            <person name="Crous P.W."/>
            <person name="Henrissat B."/>
            <person name="Nehls U."/>
            <person name="Egli S."/>
            <person name="Spatafora J.W."/>
            <person name="Grigoriev I.V."/>
            <person name="Martin F.M."/>
        </authorList>
    </citation>
    <scope>NUCLEOTIDE SEQUENCE [LARGE SCALE GENOMIC DNA]</scope>
    <source>
        <strain evidence="2 3">CBS 459.81</strain>
    </source>
</reference>
<organism evidence="2 3">
    <name type="scientific">Lepidopterella palustris CBS 459.81</name>
    <dbReference type="NCBI Taxonomy" id="1314670"/>
    <lineage>
        <taxon>Eukaryota</taxon>
        <taxon>Fungi</taxon>
        <taxon>Dikarya</taxon>
        <taxon>Ascomycota</taxon>
        <taxon>Pezizomycotina</taxon>
        <taxon>Dothideomycetes</taxon>
        <taxon>Pleosporomycetidae</taxon>
        <taxon>Mytilinidiales</taxon>
        <taxon>Argynnaceae</taxon>
        <taxon>Lepidopterella</taxon>
    </lineage>
</organism>
<dbReference type="PANTHER" id="PTHR24148:SF64">
    <property type="entry name" value="HETEROKARYON INCOMPATIBILITY DOMAIN-CONTAINING PROTEIN"/>
    <property type="match status" value="1"/>
</dbReference>
<dbReference type="InterPro" id="IPR010730">
    <property type="entry name" value="HET"/>
</dbReference>
<feature type="non-terminal residue" evidence="2">
    <location>
        <position position="144"/>
    </location>
</feature>
<dbReference type="AlphaFoldDB" id="A0A8E2EEJ8"/>
<sequence length="144" mass="16481">ELLAVPKYKYEPLVAPSEIRIHVLQSGTFGSQVRCELKRISLNDKISYHALSYVWGDPNQKRPSRCGVGILQITFNLFAALQHLRQDSGTVVIWVDAVCNLDIRKLKAEFQLMGHTYYFAQETIVWLGEKTHETVESLHKVKVL</sequence>
<dbReference type="InterPro" id="IPR052895">
    <property type="entry name" value="HetReg/Transcr_Mod"/>
</dbReference>